<evidence type="ECO:0000313" key="1">
    <source>
        <dbReference type="EMBL" id="MEQ2561651.1"/>
    </source>
</evidence>
<sequence>MGQNRWKNRWRRLDNTAKIFPVIANENVSQVFRISVTLKEPVDPELLGRALEKILPEIRNFRVKMRRGLFWYYFEENDRIPQVKRENTYPCRFIDPHGNQKFLFRVTYYEKRINLEVFHALTDGLGAVNFLKCLTRQYLRLAAGAPEFMTRDDENARKQEVFHVQDSYLEHGEDGKPRCYSSRPAYQLEGHYLPLGTGQVLHGYVPVSCLKAVCKQHGVSITKYLAAALIWSIWQEYLGGKSSRRAVVLNLPINLRAFFGSDTMANFFAVTMIGWLFRNPDIPFEVLLQKVSSQMDRKIEKDKLAESIAYNVSNEKKWYLRAIPLFLKAPALSLVFRLKDRAYTMTLSNIGPVQMEPEYADLIERFHLMIGVSRRQPVKCAVCAYKDEMVITFTSVFADSRLQKRFFRKLKEDGVPVRFEGNELSAAAKRDMYPRVRKVLIRRGGAEEKATRMAKQVGNTGVDAAKGIRDYVSGRRSWKEELKRRLHI</sequence>
<keyword evidence="2" id="KW-1185">Reference proteome</keyword>
<dbReference type="RefSeq" id="WP_349228108.1">
    <property type="nucleotide sequence ID" value="NZ_JBBMFJ010000001.1"/>
</dbReference>
<proteinExistence type="predicted"/>
<name>A0ABV1HH61_9FIRM</name>
<organism evidence="1 2">
    <name type="scientific">Ventrimonas faecis</name>
    <dbReference type="NCBI Taxonomy" id="3133170"/>
    <lineage>
        <taxon>Bacteria</taxon>
        <taxon>Bacillati</taxon>
        <taxon>Bacillota</taxon>
        <taxon>Clostridia</taxon>
        <taxon>Lachnospirales</taxon>
        <taxon>Lachnospiraceae</taxon>
        <taxon>Ventrimonas</taxon>
    </lineage>
</organism>
<comment type="caution">
    <text evidence="1">The sequence shown here is derived from an EMBL/GenBank/DDBJ whole genome shotgun (WGS) entry which is preliminary data.</text>
</comment>
<accession>A0ABV1HH61</accession>
<gene>
    <name evidence="1" type="ORF">WMO41_00405</name>
</gene>
<evidence type="ECO:0000313" key="2">
    <source>
        <dbReference type="Proteomes" id="UP001437460"/>
    </source>
</evidence>
<dbReference type="EMBL" id="JBBMFJ010000001">
    <property type="protein sequence ID" value="MEQ2561651.1"/>
    <property type="molecule type" value="Genomic_DNA"/>
</dbReference>
<dbReference type="Proteomes" id="UP001437460">
    <property type="component" value="Unassembled WGS sequence"/>
</dbReference>
<protein>
    <submittedName>
        <fullName evidence="1">MFS transporter</fullName>
    </submittedName>
</protein>
<reference evidence="1 2" key="1">
    <citation type="submission" date="2024-03" db="EMBL/GenBank/DDBJ databases">
        <title>Human intestinal bacterial collection.</title>
        <authorList>
            <person name="Pauvert C."/>
            <person name="Hitch T.C.A."/>
            <person name="Clavel T."/>
        </authorList>
    </citation>
    <scope>NUCLEOTIDE SEQUENCE [LARGE SCALE GENOMIC DNA]</scope>
    <source>
        <strain evidence="1 2">CLA-AP-H27</strain>
    </source>
</reference>